<proteinExistence type="predicted"/>
<feature type="domain" description="Inner membrane protein YgaP-like transmembrane" evidence="3">
    <location>
        <begin position="71"/>
        <end position="142"/>
    </location>
</feature>
<evidence type="ECO:0000256" key="2">
    <source>
        <dbReference type="SAM" id="Phobius"/>
    </source>
</evidence>
<organism evidence="4 5">
    <name type="scientific">Halorhabdus tiamatea SARL4B</name>
    <dbReference type="NCBI Taxonomy" id="1033806"/>
    <lineage>
        <taxon>Archaea</taxon>
        <taxon>Methanobacteriati</taxon>
        <taxon>Methanobacteriota</taxon>
        <taxon>Stenosarchaea group</taxon>
        <taxon>Halobacteria</taxon>
        <taxon>Halobacteriales</taxon>
        <taxon>Haloarculaceae</taxon>
        <taxon>Halorhabdus</taxon>
    </lineage>
</organism>
<evidence type="ECO:0000259" key="3">
    <source>
        <dbReference type="Pfam" id="PF11127"/>
    </source>
</evidence>
<sequence length="144" mass="15425">MVRVDEQQSHSKTLPVAGKKGAECSYGTVPLEGHSRTTSRLPASHIPLRHVNKHQFISRQPENPISGGIQMQTNVGETDRIVRLVVGIVVLAVAVAGFAEVFTYEPITSTVGLAILAVIGLILVATGALRQCALYELLGIDTRT</sequence>
<keyword evidence="2" id="KW-1133">Transmembrane helix</keyword>
<keyword evidence="2" id="KW-0812">Transmembrane</keyword>
<protein>
    <recommendedName>
        <fullName evidence="3">Inner membrane protein YgaP-like transmembrane domain-containing protein</fullName>
    </recommendedName>
</protein>
<reference evidence="4 5" key="1">
    <citation type="journal article" date="2014" name="Environ. Microbiol.">
        <title>Halorhabdus tiamatea: proteogenomics and glycosidase activity measurements identify the first cultivated euryarchaeon from a deep-sea anoxic brine lake as potential polysaccharide degrader.</title>
        <authorList>
            <person name="Werner J."/>
            <person name="Ferrer M."/>
            <person name="Michel G."/>
            <person name="Mann A.J."/>
            <person name="Huang S."/>
            <person name="Juarez S."/>
            <person name="Ciordia S."/>
            <person name="Albar J.P."/>
            <person name="Alcaide M."/>
            <person name="La Cono V."/>
            <person name="Yakimov M.M."/>
            <person name="Antunes A."/>
            <person name="Taborda M."/>
            <person name="Da Costa M.S."/>
            <person name="Amann R.I."/>
            <person name="Gloeckner F.O."/>
            <person name="Golyshina O.V."/>
            <person name="Golyshin P.N."/>
            <person name="Teeling H."/>
        </authorList>
    </citation>
    <scope>NUCLEOTIDE SEQUENCE [LARGE SCALE GENOMIC DNA]</scope>
    <source>
        <strain evidence="5">SARL4B</strain>
    </source>
</reference>
<keyword evidence="2" id="KW-0472">Membrane</keyword>
<dbReference type="Proteomes" id="UP000015381">
    <property type="component" value="Chromosome I"/>
</dbReference>
<evidence type="ECO:0000313" key="4">
    <source>
        <dbReference type="EMBL" id="CCQ32462.1"/>
    </source>
</evidence>
<dbReference type="KEGG" id="hti:HTIA_0312"/>
<name>S6CSW7_9EURY</name>
<feature type="region of interest" description="Disordered" evidence="1">
    <location>
        <begin position="1"/>
        <end position="20"/>
    </location>
</feature>
<evidence type="ECO:0000256" key="1">
    <source>
        <dbReference type="SAM" id="MobiDB-lite"/>
    </source>
</evidence>
<dbReference type="HOGENOM" id="CLU_1792087_0_0_2"/>
<dbReference type="EMBL" id="HF571520">
    <property type="protein sequence ID" value="CCQ32462.1"/>
    <property type="molecule type" value="Genomic_DNA"/>
</dbReference>
<gene>
    <name evidence="4" type="ORF">HTIA_0312</name>
</gene>
<accession>S6CSW7</accession>
<dbReference type="AlphaFoldDB" id="S6CSW7"/>
<evidence type="ECO:0000313" key="5">
    <source>
        <dbReference type="Proteomes" id="UP000015381"/>
    </source>
</evidence>
<keyword evidence="5" id="KW-1185">Reference proteome</keyword>
<dbReference type="InterPro" id="IPR021309">
    <property type="entry name" value="YgaP-like_TM"/>
</dbReference>
<feature type="transmembrane region" description="Helical" evidence="2">
    <location>
        <begin position="81"/>
        <end position="99"/>
    </location>
</feature>
<dbReference type="Pfam" id="PF11127">
    <property type="entry name" value="YgaP-like_TM"/>
    <property type="match status" value="1"/>
</dbReference>
<feature type="transmembrane region" description="Helical" evidence="2">
    <location>
        <begin position="111"/>
        <end position="129"/>
    </location>
</feature>